<dbReference type="PROSITE" id="PS00092">
    <property type="entry name" value="N6_MTASE"/>
    <property type="match status" value="1"/>
</dbReference>
<accession>A0A232M2P4</accession>
<sequence length="302" mass="32956">MIPTPSTSHVSFDRIYEPAEDSFLLLDTISSEEESAWLCRRFSKEIDQSPLFIVEAGTGSGVVLAFAAANPKEIFGRSDVLTLGTDVNRDACKATRQTVLRAVDDKRMGYPGEDGLFSRLDLMPGVDPGESGSVLEVENAETGKETHFLASMTTDLCAPLRARNVDVLFFNPPYVPTPDMPPLPPPSTADESSSMSKWEKFERDSYLLSLTYAGGLDGMETTNRLLDAIPEVLNPWRGVAYVLLCGQNKPEMVKERICDWGGGWTAEILGADNMQAGWERLVVLRICRDGPGAASPSTVTKG</sequence>
<evidence type="ECO:0000313" key="6">
    <source>
        <dbReference type="Proteomes" id="UP000243515"/>
    </source>
</evidence>
<evidence type="ECO:0008006" key="7">
    <source>
        <dbReference type="Google" id="ProtNLM"/>
    </source>
</evidence>
<evidence type="ECO:0000256" key="3">
    <source>
        <dbReference type="ARBA" id="ARBA00022679"/>
    </source>
</evidence>
<dbReference type="Proteomes" id="UP000243515">
    <property type="component" value="Unassembled WGS sequence"/>
</dbReference>
<dbReference type="AlphaFoldDB" id="A0A232M2P4"/>
<comment type="similarity">
    <text evidence="1">Belongs to the eukaryotic/archaeal PrmC-related family.</text>
</comment>
<dbReference type="GO" id="GO:0008276">
    <property type="term" value="F:protein methyltransferase activity"/>
    <property type="evidence" value="ECO:0007669"/>
    <property type="project" value="TreeGrafter"/>
</dbReference>
<gene>
    <name evidence="5" type="ORF">Egran_01577</name>
</gene>
<name>A0A232M2P4_9EURO</name>
<dbReference type="SUPFAM" id="SSF53335">
    <property type="entry name" value="S-adenosyl-L-methionine-dependent methyltransferases"/>
    <property type="match status" value="1"/>
</dbReference>
<keyword evidence="2" id="KW-0489">Methyltransferase</keyword>
<keyword evidence="6" id="KW-1185">Reference proteome</keyword>
<dbReference type="InterPro" id="IPR002052">
    <property type="entry name" value="DNA_methylase_N6_adenine_CS"/>
</dbReference>
<dbReference type="GO" id="GO:0035657">
    <property type="term" value="C:eRF1 methyltransferase complex"/>
    <property type="evidence" value="ECO:0007669"/>
    <property type="project" value="TreeGrafter"/>
</dbReference>
<dbReference type="Gene3D" id="3.40.50.150">
    <property type="entry name" value="Vaccinia Virus protein VP39"/>
    <property type="match status" value="1"/>
</dbReference>
<dbReference type="InterPro" id="IPR029063">
    <property type="entry name" value="SAM-dependent_MTases_sf"/>
</dbReference>
<dbReference type="EMBL" id="NPHW01002830">
    <property type="protein sequence ID" value="OXV10663.1"/>
    <property type="molecule type" value="Genomic_DNA"/>
</dbReference>
<dbReference type="InterPro" id="IPR052190">
    <property type="entry name" value="Euk-Arch_PrmC-MTase"/>
</dbReference>
<keyword evidence="3" id="KW-0808">Transferase</keyword>
<dbReference type="GO" id="GO:0032259">
    <property type="term" value="P:methylation"/>
    <property type="evidence" value="ECO:0007669"/>
    <property type="project" value="UniProtKB-KW"/>
</dbReference>
<keyword evidence="4" id="KW-0949">S-adenosyl-L-methionine</keyword>
<dbReference type="GO" id="GO:0003676">
    <property type="term" value="F:nucleic acid binding"/>
    <property type="evidence" value="ECO:0007669"/>
    <property type="project" value="InterPro"/>
</dbReference>
<evidence type="ECO:0000256" key="2">
    <source>
        <dbReference type="ARBA" id="ARBA00022603"/>
    </source>
</evidence>
<reference evidence="5 6" key="1">
    <citation type="journal article" date="2015" name="Environ. Microbiol.">
        <title>Metagenome sequence of Elaphomyces granulatus from sporocarp tissue reveals Ascomycota ectomycorrhizal fingerprints of genome expansion and a Proteobacteria-rich microbiome.</title>
        <authorList>
            <person name="Quandt C.A."/>
            <person name="Kohler A."/>
            <person name="Hesse C.N."/>
            <person name="Sharpton T.J."/>
            <person name="Martin F."/>
            <person name="Spatafora J.W."/>
        </authorList>
    </citation>
    <scope>NUCLEOTIDE SEQUENCE [LARGE SCALE GENOMIC DNA]</scope>
    <source>
        <strain evidence="5 6">OSC145934</strain>
    </source>
</reference>
<proteinExistence type="inferred from homology"/>
<organism evidence="5 6">
    <name type="scientific">Elaphomyces granulatus</name>
    <dbReference type="NCBI Taxonomy" id="519963"/>
    <lineage>
        <taxon>Eukaryota</taxon>
        <taxon>Fungi</taxon>
        <taxon>Dikarya</taxon>
        <taxon>Ascomycota</taxon>
        <taxon>Pezizomycotina</taxon>
        <taxon>Eurotiomycetes</taxon>
        <taxon>Eurotiomycetidae</taxon>
        <taxon>Eurotiales</taxon>
        <taxon>Elaphomycetaceae</taxon>
        <taxon>Elaphomyces</taxon>
    </lineage>
</organism>
<protein>
    <recommendedName>
        <fullName evidence="7">Methyltransferase small domain-containing protein</fullName>
    </recommendedName>
</protein>
<evidence type="ECO:0000256" key="4">
    <source>
        <dbReference type="ARBA" id="ARBA00022691"/>
    </source>
</evidence>
<comment type="caution">
    <text evidence="5">The sequence shown here is derived from an EMBL/GenBank/DDBJ whole genome shotgun (WGS) entry which is preliminary data.</text>
</comment>
<dbReference type="PANTHER" id="PTHR45875:SF1">
    <property type="entry name" value="METHYLTRANSFERASE N6AMT1"/>
    <property type="match status" value="1"/>
</dbReference>
<dbReference type="OrthoDB" id="406152at2759"/>
<evidence type="ECO:0000256" key="1">
    <source>
        <dbReference type="ARBA" id="ARBA00006149"/>
    </source>
</evidence>
<evidence type="ECO:0000313" key="5">
    <source>
        <dbReference type="EMBL" id="OXV10663.1"/>
    </source>
</evidence>
<dbReference type="PANTHER" id="PTHR45875">
    <property type="entry name" value="METHYLTRANSFERASE N6AMT1"/>
    <property type="match status" value="1"/>
</dbReference>
<dbReference type="GO" id="GO:0008757">
    <property type="term" value="F:S-adenosylmethionine-dependent methyltransferase activity"/>
    <property type="evidence" value="ECO:0007669"/>
    <property type="project" value="TreeGrafter"/>
</dbReference>